<comment type="caution">
    <text evidence="1">The sequence shown here is derived from an EMBL/GenBank/DDBJ whole genome shotgun (WGS) entry which is preliminary data.</text>
</comment>
<gene>
    <name evidence="1" type="ORF">HKK74_37395</name>
</gene>
<name>A0ABR7M264_9ACTN</name>
<dbReference type="Proteomes" id="UP000805614">
    <property type="component" value="Unassembled WGS sequence"/>
</dbReference>
<organism evidence="1 2">
    <name type="scientific">Actinomadura alba</name>
    <dbReference type="NCBI Taxonomy" id="406431"/>
    <lineage>
        <taxon>Bacteria</taxon>
        <taxon>Bacillati</taxon>
        <taxon>Actinomycetota</taxon>
        <taxon>Actinomycetes</taxon>
        <taxon>Streptosporangiales</taxon>
        <taxon>Thermomonosporaceae</taxon>
        <taxon>Actinomadura</taxon>
    </lineage>
</organism>
<accession>A0ABR7M264</accession>
<feature type="non-terminal residue" evidence="1">
    <location>
        <position position="52"/>
    </location>
</feature>
<proteinExistence type="predicted"/>
<evidence type="ECO:0000313" key="1">
    <source>
        <dbReference type="EMBL" id="MBC6471126.1"/>
    </source>
</evidence>
<protein>
    <submittedName>
        <fullName evidence="1">Uncharacterized protein</fullName>
    </submittedName>
</protein>
<evidence type="ECO:0000313" key="2">
    <source>
        <dbReference type="Proteomes" id="UP000805614"/>
    </source>
</evidence>
<keyword evidence="2" id="KW-1185">Reference proteome</keyword>
<dbReference type="EMBL" id="JABVEC010000057">
    <property type="protein sequence ID" value="MBC6471126.1"/>
    <property type="molecule type" value="Genomic_DNA"/>
</dbReference>
<sequence>MTLWVMVIAVLLLAPAGVIGAMLARQALTNAIWLDARQQAVLTAAGVRAGRL</sequence>
<reference evidence="1 2" key="1">
    <citation type="submission" date="2020-06" db="EMBL/GenBank/DDBJ databases">
        <title>Actinomadura xiongansis sp. nov., isolated from soil of Baiyangdian.</title>
        <authorList>
            <person name="Zhang X."/>
        </authorList>
    </citation>
    <scope>NUCLEOTIDE SEQUENCE [LARGE SCALE GENOMIC DNA]</scope>
    <source>
        <strain evidence="1 2">HBUM206468</strain>
    </source>
</reference>